<dbReference type="Pfam" id="PF00724">
    <property type="entry name" value="Oxidored_FMN"/>
    <property type="match status" value="1"/>
</dbReference>
<dbReference type="SUPFAM" id="SSF51395">
    <property type="entry name" value="FMN-linked oxidoreductases"/>
    <property type="match status" value="1"/>
</dbReference>
<comment type="similarity">
    <text evidence="3">In the N-terminal section; belongs to the NADH:flavin oxidoreductase/NADH oxidase family.</text>
</comment>
<keyword evidence="5" id="KW-0288">FMN</keyword>
<evidence type="ECO:0000259" key="11">
    <source>
        <dbReference type="Pfam" id="PF07992"/>
    </source>
</evidence>
<dbReference type="EMBL" id="WJBE01000028">
    <property type="protein sequence ID" value="MBC3901462.1"/>
    <property type="molecule type" value="Genomic_DNA"/>
</dbReference>
<accession>A0ABR6Z2W8</accession>
<evidence type="ECO:0000256" key="7">
    <source>
        <dbReference type="ARBA" id="ARBA00023002"/>
    </source>
</evidence>
<keyword evidence="4" id="KW-0285">Flavoprotein</keyword>
<dbReference type="Gene3D" id="3.20.20.70">
    <property type="entry name" value="Aldolase class I"/>
    <property type="match status" value="1"/>
</dbReference>
<keyword evidence="13" id="KW-1185">Reference proteome</keyword>
<organism evidence="12 13">
    <name type="scientific">Acetobacterium malicum</name>
    <dbReference type="NCBI Taxonomy" id="52692"/>
    <lineage>
        <taxon>Bacteria</taxon>
        <taxon>Bacillati</taxon>
        <taxon>Bacillota</taxon>
        <taxon>Clostridia</taxon>
        <taxon>Eubacteriales</taxon>
        <taxon>Eubacteriaceae</taxon>
        <taxon>Acetobacterium</taxon>
    </lineage>
</organism>
<name>A0ABR6Z2W8_9FIRM</name>
<keyword evidence="6" id="KW-0479">Metal-binding</keyword>
<dbReference type="PANTHER" id="PTHR42917:SF2">
    <property type="entry name" value="2,4-DIENOYL-COA REDUCTASE [(2E)-ENOYL-COA-PRODUCING]"/>
    <property type="match status" value="1"/>
</dbReference>
<evidence type="ECO:0000313" key="13">
    <source>
        <dbReference type="Proteomes" id="UP000622405"/>
    </source>
</evidence>
<dbReference type="Gene3D" id="3.40.50.720">
    <property type="entry name" value="NAD(P)-binding Rossmann-like Domain"/>
    <property type="match status" value="1"/>
</dbReference>
<evidence type="ECO:0000256" key="2">
    <source>
        <dbReference type="ARBA" id="ARBA00001966"/>
    </source>
</evidence>
<evidence type="ECO:0000256" key="8">
    <source>
        <dbReference type="ARBA" id="ARBA00023004"/>
    </source>
</evidence>
<dbReference type="PRINTS" id="PR00368">
    <property type="entry name" value="FADPNR"/>
</dbReference>
<evidence type="ECO:0000256" key="5">
    <source>
        <dbReference type="ARBA" id="ARBA00022643"/>
    </source>
</evidence>
<comment type="cofactor">
    <cofactor evidence="2">
        <name>[4Fe-4S] cluster</name>
        <dbReference type="ChEBI" id="CHEBI:49883"/>
    </cofactor>
</comment>
<sequence length="649" mass="69855">MQRKYPNLCKPIKIGNVTFRNRMFGAPMGGTDITADCTIGPKSKAFYELRAKGGAATVTVSECVVHPETEGSHMYHLDLQTVDSLASFTYTADAIRRHGAIPSVELSHSGQYAGTYLTDKDKKGGMAQWGPSAGTRPDGRPVKELTQELIDDIVAAYGRVAGLAKRAGFEMIMVHGGHGWLLNQFLSPFFNHRTDKYGGPLENRARLALEVLDSVRAAVGPGFPIEFRMSGSELFEGGYTLEDGVEIAKMVESKVDLLHITAGTYQSGFGLTHPSMFEPHGRNVYLAAEIKKHVSVPVATLGGLNDPAMMEEIIASGQADIVEMARALLADPFLPRKVMSNQDADIIKCLRCFTCMAERAVTSTRRCTVNPLIGREMDGTEIIPTANPVKVLVAGGGPAGLEAALTAAKRGHQVILCEKGDTLGGILKGEQAIPFKYEMYELGVTLEKLARDAGVEIRLNTPVTKEYVDQENVDALIVAVGSEPIVPAIPGLDGDNVIVVNDYYKKKDQVGETVVVLGGGLAGCEAAIHFAREGKTVHLVEMRAELAPDANLRHRPLMMNEIEKCGITVHTELKGLQVTDQGVVCEDVDGKEVLVPGTSVICALGQTPRRKIADALVDCAPYVIEIGDCVKASTITTAIYQGYHAALDI</sequence>
<evidence type="ECO:0000256" key="1">
    <source>
        <dbReference type="ARBA" id="ARBA00001917"/>
    </source>
</evidence>
<dbReference type="InterPro" id="IPR023753">
    <property type="entry name" value="FAD/NAD-binding_dom"/>
</dbReference>
<proteinExistence type="inferred from homology"/>
<dbReference type="Gene3D" id="3.50.50.60">
    <property type="entry name" value="FAD/NAD(P)-binding domain"/>
    <property type="match status" value="1"/>
</dbReference>
<gene>
    <name evidence="12" type="ORF">GH811_17825</name>
</gene>
<dbReference type="Proteomes" id="UP000622405">
    <property type="component" value="Unassembled WGS sequence"/>
</dbReference>
<dbReference type="InterPro" id="IPR001155">
    <property type="entry name" value="OxRdtase_FMN_N"/>
</dbReference>
<evidence type="ECO:0000313" key="12">
    <source>
        <dbReference type="EMBL" id="MBC3901462.1"/>
    </source>
</evidence>
<evidence type="ECO:0000256" key="6">
    <source>
        <dbReference type="ARBA" id="ARBA00022723"/>
    </source>
</evidence>
<comment type="cofactor">
    <cofactor evidence="1">
        <name>FMN</name>
        <dbReference type="ChEBI" id="CHEBI:58210"/>
    </cofactor>
</comment>
<dbReference type="InterPro" id="IPR013785">
    <property type="entry name" value="Aldolase_TIM"/>
</dbReference>
<dbReference type="RefSeq" id="WP_186895513.1">
    <property type="nucleotide sequence ID" value="NZ_WJBE01000028.1"/>
</dbReference>
<evidence type="ECO:0000256" key="9">
    <source>
        <dbReference type="ARBA" id="ARBA00023014"/>
    </source>
</evidence>
<reference evidence="12 13" key="1">
    <citation type="journal article" date="2020" name="mSystems">
        <title>Defining Genomic and Predicted Metabolic Features of the Acetobacterium Genus.</title>
        <authorList>
            <person name="Ross D.E."/>
            <person name="Marshall C.W."/>
            <person name="Gulliver D."/>
            <person name="May H.D."/>
            <person name="Norman R.S."/>
        </authorList>
    </citation>
    <scope>NUCLEOTIDE SEQUENCE [LARGE SCALE GENOMIC DNA]</scope>
    <source>
        <strain evidence="12 13">DSM 4132</strain>
    </source>
</reference>
<protein>
    <submittedName>
        <fullName evidence="12">FAD-dependent oxidoreductase</fullName>
    </submittedName>
</protein>
<feature type="domain" description="FAD/NAD(P)-binding" evidence="11">
    <location>
        <begin position="390"/>
        <end position="615"/>
    </location>
</feature>
<evidence type="ECO:0000256" key="3">
    <source>
        <dbReference type="ARBA" id="ARBA00011048"/>
    </source>
</evidence>
<keyword evidence="7" id="KW-0560">Oxidoreductase</keyword>
<keyword evidence="9" id="KW-0411">Iron-sulfur</keyword>
<dbReference type="CDD" id="cd02803">
    <property type="entry name" value="OYE_like_FMN_family"/>
    <property type="match status" value="1"/>
</dbReference>
<dbReference type="InterPro" id="IPR036188">
    <property type="entry name" value="FAD/NAD-bd_sf"/>
</dbReference>
<dbReference type="SUPFAM" id="SSF51905">
    <property type="entry name" value="FAD/NAD(P)-binding domain"/>
    <property type="match status" value="1"/>
</dbReference>
<evidence type="ECO:0000256" key="4">
    <source>
        <dbReference type="ARBA" id="ARBA00022630"/>
    </source>
</evidence>
<comment type="caution">
    <text evidence="12">The sequence shown here is derived from an EMBL/GenBank/DDBJ whole genome shotgun (WGS) entry which is preliminary data.</text>
</comment>
<dbReference type="InterPro" id="IPR051793">
    <property type="entry name" value="NADH:flavin_oxidoreductase"/>
</dbReference>
<feature type="domain" description="NADH:flavin oxidoreductase/NADH oxidase N-terminal" evidence="10">
    <location>
        <begin position="8"/>
        <end position="341"/>
    </location>
</feature>
<dbReference type="PANTHER" id="PTHR42917">
    <property type="entry name" value="2,4-DIENOYL-COA REDUCTASE"/>
    <property type="match status" value="1"/>
</dbReference>
<evidence type="ECO:0000259" key="10">
    <source>
        <dbReference type="Pfam" id="PF00724"/>
    </source>
</evidence>
<dbReference type="PRINTS" id="PR00469">
    <property type="entry name" value="PNDRDTASEII"/>
</dbReference>
<keyword evidence="8" id="KW-0408">Iron</keyword>
<dbReference type="Pfam" id="PF07992">
    <property type="entry name" value="Pyr_redox_2"/>
    <property type="match status" value="1"/>
</dbReference>